<gene>
    <name evidence="2" type="ORF">BDV95DRAFT_598389</name>
</gene>
<name>A0A7C8I0E4_9PLEO</name>
<dbReference type="AlphaFoldDB" id="A0A7C8I0E4"/>
<comment type="caution">
    <text evidence="2">The sequence shown here is derived from an EMBL/GenBank/DDBJ whole genome shotgun (WGS) entry which is preliminary data.</text>
</comment>
<keyword evidence="3" id="KW-1185">Reference proteome</keyword>
<reference evidence="2 3" key="1">
    <citation type="submission" date="2020-01" db="EMBL/GenBank/DDBJ databases">
        <authorList>
            <consortium name="DOE Joint Genome Institute"/>
            <person name="Haridas S."/>
            <person name="Albert R."/>
            <person name="Binder M."/>
            <person name="Bloem J."/>
            <person name="Labutti K."/>
            <person name="Salamov A."/>
            <person name="Andreopoulos B."/>
            <person name="Baker S.E."/>
            <person name="Barry K."/>
            <person name="Bills G."/>
            <person name="Bluhm B.H."/>
            <person name="Cannon C."/>
            <person name="Castanera R."/>
            <person name="Culley D.E."/>
            <person name="Daum C."/>
            <person name="Ezra D."/>
            <person name="Gonzalez J.B."/>
            <person name="Henrissat B."/>
            <person name="Kuo A."/>
            <person name="Liang C."/>
            <person name="Lipzen A."/>
            <person name="Lutzoni F."/>
            <person name="Magnuson J."/>
            <person name="Mondo S."/>
            <person name="Nolan M."/>
            <person name="Ohm R."/>
            <person name="Pangilinan J."/>
            <person name="Park H.-J.H."/>
            <person name="Ramirez L."/>
            <person name="Alfaro M."/>
            <person name="Sun H."/>
            <person name="Tritt A."/>
            <person name="Yoshinaga Y."/>
            <person name="Zwiers L.-H.L."/>
            <person name="Turgeon B.G."/>
            <person name="Goodwin S.B."/>
            <person name="Spatafora J.W."/>
            <person name="Crous P.W."/>
            <person name="Grigoriev I.V."/>
        </authorList>
    </citation>
    <scope>NUCLEOTIDE SEQUENCE [LARGE SCALE GENOMIC DNA]</scope>
    <source>
        <strain evidence="2 3">CBS 611.86</strain>
    </source>
</reference>
<protein>
    <submittedName>
        <fullName evidence="2">Uncharacterized protein</fullName>
    </submittedName>
</protein>
<evidence type="ECO:0000313" key="3">
    <source>
        <dbReference type="Proteomes" id="UP000481861"/>
    </source>
</evidence>
<accession>A0A7C8I0E4</accession>
<evidence type="ECO:0000256" key="1">
    <source>
        <dbReference type="SAM" id="MobiDB-lite"/>
    </source>
</evidence>
<proteinExistence type="predicted"/>
<feature type="region of interest" description="Disordered" evidence="1">
    <location>
        <begin position="1"/>
        <end position="54"/>
    </location>
</feature>
<dbReference type="EMBL" id="JAADJZ010000024">
    <property type="protein sequence ID" value="KAF2867294.1"/>
    <property type="molecule type" value="Genomic_DNA"/>
</dbReference>
<organism evidence="2 3">
    <name type="scientific">Massariosphaeria phaeospora</name>
    <dbReference type="NCBI Taxonomy" id="100035"/>
    <lineage>
        <taxon>Eukaryota</taxon>
        <taxon>Fungi</taxon>
        <taxon>Dikarya</taxon>
        <taxon>Ascomycota</taxon>
        <taxon>Pezizomycotina</taxon>
        <taxon>Dothideomycetes</taxon>
        <taxon>Pleosporomycetidae</taxon>
        <taxon>Pleosporales</taxon>
        <taxon>Pleosporales incertae sedis</taxon>
        <taxon>Massariosphaeria</taxon>
    </lineage>
</organism>
<sequence>MWSAHSGLLQGDQAAGPSATRRTQTTRRRVQRAQGRAPSPGMVKEQGARTRRAQRQLTGDWWLVTWAEGKERATAHAHAHTQRTSSGAPEEDLRWCREMEGGLARLTTETANGCTHVSRMDKTQFAVRDLQSFWNSRRLFQTLHAQLSDMSPMLHGAGCPAGCRGSGAVYAEQRGSRVAESMLDLSALLAGNSPLQTTWCGLVWRERMYKEVEGIRSASRMRLSSCFYRQISVSARDANTLLLANSVVGILASIVQDSHWPLLSSA</sequence>
<dbReference type="Proteomes" id="UP000481861">
    <property type="component" value="Unassembled WGS sequence"/>
</dbReference>
<evidence type="ECO:0000313" key="2">
    <source>
        <dbReference type="EMBL" id="KAF2867294.1"/>
    </source>
</evidence>